<proteinExistence type="predicted"/>
<dbReference type="InterPro" id="IPR053151">
    <property type="entry name" value="RNase_H-like"/>
</dbReference>
<dbReference type="InterPro" id="IPR002156">
    <property type="entry name" value="RNaseH_domain"/>
</dbReference>
<reference evidence="2 3" key="1">
    <citation type="journal article" date="2019" name="Genome Biol. Evol.">
        <title>Insights into the evolution of the New World diploid cottons (Gossypium, subgenus Houzingenia) based on genome sequencing.</title>
        <authorList>
            <person name="Grover C.E."/>
            <person name="Arick M.A. 2nd"/>
            <person name="Thrash A."/>
            <person name="Conover J.L."/>
            <person name="Sanders W.S."/>
            <person name="Peterson D.G."/>
            <person name="Frelichowski J.E."/>
            <person name="Scheffler J.A."/>
            <person name="Scheffler B.E."/>
            <person name="Wendel J.F."/>
        </authorList>
    </citation>
    <scope>NUCLEOTIDE SEQUENCE [LARGE SCALE GENOMIC DNA]</scope>
    <source>
        <strain evidence="2">8</strain>
        <tissue evidence="2">Leaf</tissue>
    </source>
</reference>
<dbReference type="PANTHER" id="PTHR47723:SF19">
    <property type="entry name" value="POLYNUCLEOTIDYL TRANSFERASE, RIBONUCLEASE H-LIKE SUPERFAMILY PROTEIN"/>
    <property type="match status" value="1"/>
</dbReference>
<dbReference type="Proteomes" id="UP000593568">
    <property type="component" value="Unassembled WGS sequence"/>
</dbReference>
<evidence type="ECO:0000259" key="1">
    <source>
        <dbReference type="Pfam" id="PF13456"/>
    </source>
</evidence>
<organism evidence="2 3">
    <name type="scientific">Gossypium trilobum</name>
    <dbReference type="NCBI Taxonomy" id="34281"/>
    <lineage>
        <taxon>Eukaryota</taxon>
        <taxon>Viridiplantae</taxon>
        <taxon>Streptophyta</taxon>
        <taxon>Embryophyta</taxon>
        <taxon>Tracheophyta</taxon>
        <taxon>Spermatophyta</taxon>
        <taxon>Magnoliopsida</taxon>
        <taxon>eudicotyledons</taxon>
        <taxon>Gunneridae</taxon>
        <taxon>Pentapetalae</taxon>
        <taxon>rosids</taxon>
        <taxon>malvids</taxon>
        <taxon>Malvales</taxon>
        <taxon>Malvaceae</taxon>
        <taxon>Malvoideae</taxon>
        <taxon>Gossypium</taxon>
    </lineage>
</organism>
<dbReference type="GO" id="GO:0003676">
    <property type="term" value="F:nucleic acid binding"/>
    <property type="evidence" value="ECO:0007669"/>
    <property type="project" value="InterPro"/>
</dbReference>
<feature type="domain" description="RNase H type-1" evidence="1">
    <location>
        <begin position="6"/>
        <end position="125"/>
    </location>
</feature>
<name>A0A7J9ECN8_9ROSI</name>
<gene>
    <name evidence="2" type="ORF">Gotri_019378</name>
</gene>
<dbReference type="EMBL" id="JABEZW010000007">
    <property type="protein sequence ID" value="MBA0770803.1"/>
    <property type="molecule type" value="Genomic_DNA"/>
</dbReference>
<dbReference type="Pfam" id="PF13456">
    <property type="entry name" value="RVT_3"/>
    <property type="match status" value="1"/>
</dbReference>
<dbReference type="GO" id="GO:0004523">
    <property type="term" value="F:RNA-DNA hybrid ribonuclease activity"/>
    <property type="evidence" value="ECO:0007669"/>
    <property type="project" value="InterPro"/>
</dbReference>
<sequence length="148" mass="16675">KWIQLNSDGVVKEDSSLASIEGNLRDRYNKCILGYNYFVRIYSVLDIELWGILEGLAIAIDRGFHRLFILSDSQEAVQVAQWSGTKVSMSTLVKRINILLAKLAHWSILHVSKDYNKEVDSLAKMSIGNNGGTKFFEIPPWGLGCISR</sequence>
<protein>
    <recommendedName>
        <fullName evidence="1">RNase H type-1 domain-containing protein</fullName>
    </recommendedName>
</protein>
<accession>A0A7J9ECN8</accession>
<evidence type="ECO:0000313" key="3">
    <source>
        <dbReference type="Proteomes" id="UP000593568"/>
    </source>
</evidence>
<dbReference type="InterPro" id="IPR012337">
    <property type="entry name" value="RNaseH-like_sf"/>
</dbReference>
<dbReference type="InterPro" id="IPR044730">
    <property type="entry name" value="RNase_H-like_dom_plant"/>
</dbReference>
<dbReference type="AlphaFoldDB" id="A0A7J9ECN8"/>
<feature type="non-terminal residue" evidence="2">
    <location>
        <position position="1"/>
    </location>
</feature>
<dbReference type="PANTHER" id="PTHR47723">
    <property type="entry name" value="OS05G0353850 PROTEIN"/>
    <property type="match status" value="1"/>
</dbReference>
<comment type="caution">
    <text evidence="2">The sequence shown here is derived from an EMBL/GenBank/DDBJ whole genome shotgun (WGS) entry which is preliminary data.</text>
</comment>
<evidence type="ECO:0000313" key="2">
    <source>
        <dbReference type="EMBL" id="MBA0770803.1"/>
    </source>
</evidence>
<dbReference type="InterPro" id="IPR036397">
    <property type="entry name" value="RNaseH_sf"/>
</dbReference>
<dbReference type="CDD" id="cd06222">
    <property type="entry name" value="RNase_H_like"/>
    <property type="match status" value="1"/>
</dbReference>
<keyword evidence="3" id="KW-1185">Reference proteome</keyword>
<dbReference type="Gene3D" id="3.30.420.10">
    <property type="entry name" value="Ribonuclease H-like superfamily/Ribonuclease H"/>
    <property type="match status" value="1"/>
</dbReference>
<dbReference type="SUPFAM" id="SSF53098">
    <property type="entry name" value="Ribonuclease H-like"/>
    <property type="match status" value="1"/>
</dbReference>